<dbReference type="InterPro" id="IPR018759">
    <property type="entry name" value="BBP2_2"/>
</dbReference>
<dbReference type="SUPFAM" id="SSF56935">
    <property type="entry name" value="Porins"/>
    <property type="match status" value="1"/>
</dbReference>
<name>A0A7D5Z9F3_9NEIS</name>
<reference evidence="2 3" key="1">
    <citation type="journal article" date="2016" name="Int. J. Syst. Evol. Microbiol.">
        <title>Chitinibacter fontanus sp. nov., isolated from a spring.</title>
        <authorList>
            <person name="Sheu S.Y."/>
            <person name="Li Y.S."/>
            <person name="Young C.C."/>
            <person name="Chen W.M."/>
        </authorList>
    </citation>
    <scope>NUCLEOTIDE SEQUENCE [LARGE SCALE GENOMIC DNA]</scope>
    <source>
        <strain evidence="2 3">STM-7</strain>
    </source>
</reference>
<proteinExistence type="predicted"/>
<evidence type="ECO:0000313" key="3">
    <source>
        <dbReference type="Proteomes" id="UP000510822"/>
    </source>
</evidence>
<dbReference type="EMBL" id="CP058952">
    <property type="protein sequence ID" value="QLI82542.1"/>
    <property type="molecule type" value="Genomic_DNA"/>
</dbReference>
<dbReference type="Proteomes" id="UP000510822">
    <property type="component" value="Chromosome"/>
</dbReference>
<dbReference type="KEGG" id="cfon:HZU75_13955"/>
<feature type="signal peptide" evidence="1">
    <location>
        <begin position="1"/>
        <end position="19"/>
    </location>
</feature>
<dbReference type="AlphaFoldDB" id="A0A7D5Z9F3"/>
<accession>A0A7D5Z9F3</accession>
<protein>
    <recommendedName>
        <fullName evidence="4">Outer membrane beta-barrel protein</fullName>
    </recommendedName>
</protein>
<evidence type="ECO:0008006" key="4">
    <source>
        <dbReference type="Google" id="ProtNLM"/>
    </source>
</evidence>
<keyword evidence="1" id="KW-0732">Signal</keyword>
<dbReference type="RefSeq" id="WP_180306620.1">
    <property type="nucleotide sequence ID" value="NZ_CP058952.1"/>
</dbReference>
<sequence>MQLKRLCLLLLTLAPVVQGAYDAEDTLKLNAELAYRYDDNVFRLAENANNTVTKRHGTQADSNLLAAIGGRIDVPVSRQTFYALGNVSRQQYFKFDELNHTAWTAGLGWDWQAGSQFFGNLSANTSSSMSSFDEVSPDVIDMVRQEGVSWSGNWLLSKNWLLVADTAYRREDHDERQFEDARSLTYGLGLRYVTDKGSSITLRHQWQDYDYLKNIGIIPADLRGYKEQSLSLAFLWPVTQQLQVQASGGYSRWKPNFGGQKSSSTPQGDLTVTWQATGKTRLSAGIGQNFDQFNSGAGRDLDRTAFIGANWAMSDKVRWDTEYRYRQRETKTTLGLLLRDELYDSVSLSLVFEAMRNLSLKPFAKYEQRNDQIGKADYKDTQFGLSGRYDF</sequence>
<feature type="chain" id="PRO_5028903298" description="Outer membrane beta-barrel protein" evidence="1">
    <location>
        <begin position="20"/>
        <end position="391"/>
    </location>
</feature>
<dbReference type="Pfam" id="PF10082">
    <property type="entry name" value="BBP2_2"/>
    <property type="match status" value="1"/>
</dbReference>
<evidence type="ECO:0000313" key="2">
    <source>
        <dbReference type="EMBL" id="QLI82542.1"/>
    </source>
</evidence>
<evidence type="ECO:0000256" key="1">
    <source>
        <dbReference type="SAM" id="SignalP"/>
    </source>
</evidence>
<keyword evidence="3" id="KW-1185">Reference proteome</keyword>
<organism evidence="2 3">
    <name type="scientific">Chitinibacter fontanus</name>
    <dbReference type="NCBI Taxonomy" id="1737446"/>
    <lineage>
        <taxon>Bacteria</taxon>
        <taxon>Pseudomonadati</taxon>
        <taxon>Pseudomonadota</taxon>
        <taxon>Betaproteobacteria</taxon>
        <taxon>Neisseriales</taxon>
        <taxon>Chitinibacteraceae</taxon>
        <taxon>Chitinibacter</taxon>
    </lineage>
</organism>
<gene>
    <name evidence="2" type="ORF">HZU75_13955</name>
</gene>